<feature type="coiled-coil region" evidence="1">
    <location>
        <begin position="181"/>
        <end position="274"/>
    </location>
</feature>
<feature type="compositionally biased region" description="Basic and acidic residues" evidence="2">
    <location>
        <begin position="361"/>
        <end position="370"/>
    </location>
</feature>
<dbReference type="RefSeq" id="XP_012938032.1">
    <property type="nucleotide sequence ID" value="XM_013082578.2"/>
</dbReference>
<feature type="region of interest" description="Disordered" evidence="2">
    <location>
        <begin position="320"/>
        <end position="398"/>
    </location>
</feature>
<feature type="compositionally biased region" description="Polar residues" evidence="2">
    <location>
        <begin position="528"/>
        <end position="546"/>
    </location>
</feature>
<accession>A0ABM0ZZZ8</accession>
<feature type="region of interest" description="Disordered" evidence="2">
    <location>
        <begin position="527"/>
        <end position="551"/>
    </location>
</feature>
<keyword evidence="3" id="KW-1185">Reference proteome</keyword>
<evidence type="ECO:0000313" key="3">
    <source>
        <dbReference type="Proteomes" id="UP000694888"/>
    </source>
</evidence>
<feature type="compositionally biased region" description="Polar residues" evidence="2">
    <location>
        <begin position="485"/>
        <end position="497"/>
    </location>
</feature>
<feature type="region of interest" description="Disordered" evidence="2">
    <location>
        <begin position="455"/>
        <end position="497"/>
    </location>
</feature>
<sequence>MEYFGFATGNSLFGPNFPSLPECLLKGYPIGLTEHPALPSVMDSSSVADPTPVAAGLLGAVLDRASVARNVGCGILAMFAVYGAWKVNLGWNHHLRLESVSDIDLDQEVQKNTSFSEMVPARETPHAQSEQTGPKEPTETPRNTSCGDSMEQLWPVGAGATVTHSSVQVFHRQLIEVLSRLEDTKCKLREVESARDLLNAEVTLHKNQMTSLQRELSVEKEKRLQAEMKMEMMEMENVQLKQVRKELSLRTDQVERLEKFLREKEEQQEKLFDENVVLPRAVAESRAKSFTEMQGRLELLESKFTASGLTGLRALGTCSQAPDNNTAPTLALQDGTSHKPDMKRRLSVSPARHPRSRCKLLTKEKTDLPHLSKGVSHTQEEGMPLLTPSTSPPRKMRKLSTMTEKNLEAFGNGLDVSQNTEDQTQEAPSSAGKEVKSQRSIIYKLKALIQGYNESSPESDIATQHSRHKSSSDQDTARPIFPVDTANNNLAQTDPSADPSSVFLSASCALSANAIIASPAKRLPDTTRAVTDSTASKEIYSPTQRPTRSEKRKLKAEKVKVKQQTTCAPVENSISDLPFSHPIKTGNGNKKTTFDFQVRYRPKKVEPEPLAAVHAAGKSEDSADDSEDSWIVIVPML</sequence>
<feature type="region of interest" description="Disordered" evidence="2">
    <location>
        <begin position="115"/>
        <end position="151"/>
    </location>
</feature>
<feature type="compositionally biased region" description="Polar residues" evidence="2">
    <location>
        <begin position="455"/>
        <end position="464"/>
    </location>
</feature>
<dbReference type="Proteomes" id="UP000694888">
    <property type="component" value="Unplaced"/>
</dbReference>
<feature type="region of interest" description="Disordered" evidence="2">
    <location>
        <begin position="412"/>
        <end position="436"/>
    </location>
</feature>
<proteinExistence type="predicted"/>
<keyword evidence="1" id="KW-0175">Coiled coil</keyword>
<evidence type="ECO:0000256" key="1">
    <source>
        <dbReference type="SAM" id="Coils"/>
    </source>
</evidence>
<dbReference type="GeneID" id="101855949"/>
<evidence type="ECO:0000256" key="2">
    <source>
        <dbReference type="SAM" id="MobiDB-lite"/>
    </source>
</evidence>
<evidence type="ECO:0000313" key="4">
    <source>
        <dbReference type="RefSeq" id="XP_012938032.1"/>
    </source>
</evidence>
<reference evidence="4" key="1">
    <citation type="submission" date="2025-08" db="UniProtKB">
        <authorList>
            <consortium name="RefSeq"/>
        </authorList>
    </citation>
    <scope>IDENTIFICATION</scope>
</reference>
<feature type="compositionally biased region" description="Polar residues" evidence="2">
    <location>
        <begin position="415"/>
        <end position="428"/>
    </location>
</feature>
<gene>
    <name evidence="4" type="primary">LOC101855949</name>
</gene>
<protein>
    <submittedName>
        <fullName evidence="4">Uncharacterized protein LOC101855949</fullName>
    </submittedName>
</protein>
<name>A0ABM0ZZZ8_APLCA</name>
<organism evidence="3 4">
    <name type="scientific">Aplysia californica</name>
    <name type="common">California sea hare</name>
    <dbReference type="NCBI Taxonomy" id="6500"/>
    <lineage>
        <taxon>Eukaryota</taxon>
        <taxon>Metazoa</taxon>
        <taxon>Spiralia</taxon>
        <taxon>Lophotrochozoa</taxon>
        <taxon>Mollusca</taxon>
        <taxon>Gastropoda</taxon>
        <taxon>Heterobranchia</taxon>
        <taxon>Euthyneura</taxon>
        <taxon>Tectipleura</taxon>
        <taxon>Aplysiida</taxon>
        <taxon>Aplysioidea</taxon>
        <taxon>Aplysiidae</taxon>
        <taxon>Aplysia</taxon>
    </lineage>
</organism>
<feature type="compositionally biased region" description="Basic residues" evidence="2">
    <location>
        <begin position="345"/>
        <end position="360"/>
    </location>
</feature>